<evidence type="ECO:0000256" key="7">
    <source>
        <dbReference type="ARBA" id="ARBA00022737"/>
    </source>
</evidence>
<keyword evidence="11" id="KW-1015">Disulfide bond</keyword>
<feature type="compositionally biased region" description="Low complexity" evidence="14">
    <location>
        <begin position="266"/>
        <end position="302"/>
    </location>
</feature>
<keyword evidence="8" id="KW-0965">Cell junction</keyword>
<comment type="similarity">
    <text evidence="13">Belongs to the cysteine-rich repeat secretory protein family. Plasmodesmata-located proteins (PDLD) subfamily.</text>
</comment>
<evidence type="ECO:0000313" key="17">
    <source>
        <dbReference type="EMBL" id="KAK4770416.1"/>
    </source>
</evidence>
<keyword evidence="2" id="KW-0813">Transport</keyword>
<dbReference type="InterPro" id="IPR051378">
    <property type="entry name" value="Cell2Cell_Antifungal"/>
</dbReference>
<dbReference type="GO" id="GO:0005886">
    <property type="term" value="C:plasma membrane"/>
    <property type="evidence" value="ECO:0007669"/>
    <property type="project" value="UniProtKB-SubCell"/>
</dbReference>
<dbReference type="AlphaFoldDB" id="A0AAN7QKT6"/>
<evidence type="ECO:0000256" key="2">
    <source>
        <dbReference type="ARBA" id="ARBA00022448"/>
    </source>
</evidence>
<keyword evidence="4" id="KW-0945">Host-virus interaction</keyword>
<feature type="domain" description="Gnk2-homologous" evidence="16">
    <location>
        <begin position="50"/>
        <end position="153"/>
    </location>
</feature>
<sequence length="343" mass="36127">MHYFTVKRKKIQEMGFLVSSSSCSIPISKLFILFLLCLASVSKCAASDYKTLVYKGCAKQSLVDPSGVYSQALSALFGSLVSQSTKAKFFQTTSGSGQTTITGLFQCRGDLSNSDCYNCVSGLPVLSDKLCGRAIAARVQLYGCYLLYEVAGFAQVSGMEMLYKTCGGTNIAGSGFEEKRDTAFSNLENGVVSGHGFYTTSYLSMYVLAQCEGDVGDSDCGECVKSAVQRAQVECGSSISGQIYLHKCFISYNYYPNGAPYRSSSSPGSSYSSSSSSSSSQGYSSSSSSSSSSQGYSSSTSGSGSGQNTGKTVAIILGGSVGVGFLVICLLCARNSMKKHDDF</sequence>
<evidence type="ECO:0000313" key="18">
    <source>
        <dbReference type="Proteomes" id="UP001345219"/>
    </source>
</evidence>
<dbReference type="GO" id="GO:0046739">
    <property type="term" value="P:transport of virus in multicellular host"/>
    <property type="evidence" value="ECO:0007669"/>
    <property type="project" value="TreeGrafter"/>
</dbReference>
<evidence type="ECO:0000256" key="4">
    <source>
        <dbReference type="ARBA" id="ARBA00022581"/>
    </source>
</evidence>
<name>A0AAN7QKT6_9MYRT</name>
<reference evidence="17 18" key="1">
    <citation type="journal article" date="2023" name="Hortic Res">
        <title>Pangenome of water caltrop reveals structural variations and asymmetric subgenome divergence after allopolyploidization.</title>
        <authorList>
            <person name="Zhang X."/>
            <person name="Chen Y."/>
            <person name="Wang L."/>
            <person name="Yuan Y."/>
            <person name="Fang M."/>
            <person name="Shi L."/>
            <person name="Lu R."/>
            <person name="Comes H.P."/>
            <person name="Ma Y."/>
            <person name="Chen Y."/>
            <person name="Huang G."/>
            <person name="Zhou Y."/>
            <person name="Zheng Z."/>
            <person name="Qiu Y."/>
        </authorList>
    </citation>
    <scope>NUCLEOTIDE SEQUENCE [LARGE SCALE GENOMIC DNA]</scope>
    <source>
        <tissue evidence="17">Roots</tissue>
    </source>
</reference>
<dbReference type="GO" id="GO:0010497">
    <property type="term" value="P:plasmodesmata-mediated intercellular transport"/>
    <property type="evidence" value="ECO:0007669"/>
    <property type="project" value="UniProtKB-ARBA"/>
</dbReference>
<feature type="region of interest" description="Disordered" evidence="14">
    <location>
        <begin position="266"/>
        <end position="307"/>
    </location>
</feature>
<dbReference type="FunFam" id="3.30.430.20:FF:000001">
    <property type="entry name" value="cysteine-rich repeat secretory protein 3"/>
    <property type="match status" value="1"/>
</dbReference>
<evidence type="ECO:0000256" key="15">
    <source>
        <dbReference type="SAM" id="Phobius"/>
    </source>
</evidence>
<keyword evidence="3" id="KW-1003">Cell membrane</keyword>
<dbReference type="PROSITE" id="PS51473">
    <property type="entry name" value="GNK2"/>
    <property type="match status" value="2"/>
</dbReference>
<feature type="domain" description="Gnk2-homologous" evidence="16">
    <location>
        <begin position="158"/>
        <end position="257"/>
    </location>
</feature>
<keyword evidence="7" id="KW-0677">Repeat</keyword>
<evidence type="ECO:0000256" key="9">
    <source>
        <dbReference type="ARBA" id="ARBA00022989"/>
    </source>
</evidence>
<dbReference type="Proteomes" id="UP001345219">
    <property type="component" value="Chromosome 24"/>
</dbReference>
<dbReference type="GO" id="GO:0009506">
    <property type="term" value="C:plasmodesma"/>
    <property type="evidence" value="ECO:0007669"/>
    <property type="project" value="UniProtKB-SubCell"/>
</dbReference>
<keyword evidence="6" id="KW-0732">Signal</keyword>
<evidence type="ECO:0000256" key="1">
    <source>
        <dbReference type="ARBA" id="ARBA00004251"/>
    </source>
</evidence>
<gene>
    <name evidence="17" type="ORF">SAY87_030948</name>
</gene>
<accession>A0AAN7QKT6</accession>
<keyword evidence="10 15" id="KW-0472">Membrane</keyword>
<evidence type="ECO:0000256" key="13">
    <source>
        <dbReference type="ARBA" id="ARBA00038393"/>
    </source>
</evidence>
<dbReference type="InterPro" id="IPR002902">
    <property type="entry name" value="GNK2"/>
</dbReference>
<dbReference type="Pfam" id="PF01657">
    <property type="entry name" value="Stress-antifung"/>
    <property type="match status" value="2"/>
</dbReference>
<keyword evidence="5 15" id="KW-0812">Transmembrane</keyword>
<evidence type="ECO:0000256" key="10">
    <source>
        <dbReference type="ARBA" id="ARBA00023136"/>
    </source>
</evidence>
<evidence type="ECO:0000259" key="16">
    <source>
        <dbReference type="PROSITE" id="PS51473"/>
    </source>
</evidence>
<comment type="caution">
    <text evidence="17">The sequence shown here is derived from an EMBL/GenBank/DDBJ whole genome shotgun (WGS) entry which is preliminary data.</text>
</comment>
<dbReference type="EMBL" id="JAXIOK010000005">
    <property type="protein sequence ID" value="KAK4770416.1"/>
    <property type="molecule type" value="Genomic_DNA"/>
</dbReference>
<comment type="subcellular location">
    <subcellularLocation>
        <location evidence="12">Cell junction</location>
        <location evidence="12">Plasmodesma</location>
    </subcellularLocation>
    <subcellularLocation>
        <location evidence="1">Cell membrane</location>
        <topology evidence="1">Single-pass type I membrane protein</topology>
    </subcellularLocation>
</comment>
<dbReference type="PANTHER" id="PTHR32080">
    <property type="entry name" value="ANTIFUNGAL PROTEIN GINKBILOBIN-2-LIKE"/>
    <property type="match status" value="1"/>
</dbReference>
<protein>
    <recommendedName>
        <fullName evidence="16">Gnk2-homologous domain-containing protein</fullName>
    </recommendedName>
</protein>
<dbReference type="CDD" id="cd23509">
    <property type="entry name" value="Gnk2-like"/>
    <property type="match status" value="2"/>
</dbReference>
<evidence type="ECO:0000256" key="14">
    <source>
        <dbReference type="SAM" id="MobiDB-lite"/>
    </source>
</evidence>
<evidence type="ECO:0000256" key="5">
    <source>
        <dbReference type="ARBA" id="ARBA00022692"/>
    </source>
</evidence>
<keyword evidence="18" id="KW-1185">Reference proteome</keyword>
<dbReference type="FunFam" id="3.30.430.20:FF:000008">
    <property type="entry name" value="cysteine-rich repeat secretory protein 3"/>
    <property type="match status" value="1"/>
</dbReference>
<dbReference type="Gene3D" id="3.30.430.20">
    <property type="entry name" value="Gnk2 domain, C-X8-C-X2-C motif"/>
    <property type="match status" value="2"/>
</dbReference>
<evidence type="ECO:0000256" key="11">
    <source>
        <dbReference type="ARBA" id="ARBA00023157"/>
    </source>
</evidence>
<evidence type="ECO:0000256" key="3">
    <source>
        <dbReference type="ARBA" id="ARBA00022475"/>
    </source>
</evidence>
<evidence type="ECO:0000256" key="6">
    <source>
        <dbReference type="ARBA" id="ARBA00022729"/>
    </source>
</evidence>
<dbReference type="InterPro" id="IPR038408">
    <property type="entry name" value="GNK2_sf"/>
</dbReference>
<evidence type="ECO:0000256" key="8">
    <source>
        <dbReference type="ARBA" id="ARBA00022949"/>
    </source>
</evidence>
<evidence type="ECO:0000256" key="12">
    <source>
        <dbReference type="ARBA" id="ARBA00024184"/>
    </source>
</evidence>
<dbReference type="PANTHER" id="PTHR32080:SF24">
    <property type="entry name" value="PLASMODESMATA-LOCATED PROTEIN 2"/>
    <property type="match status" value="1"/>
</dbReference>
<organism evidence="17 18">
    <name type="scientific">Trapa incisa</name>
    <dbReference type="NCBI Taxonomy" id="236973"/>
    <lineage>
        <taxon>Eukaryota</taxon>
        <taxon>Viridiplantae</taxon>
        <taxon>Streptophyta</taxon>
        <taxon>Embryophyta</taxon>
        <taxon>Tracheophyta</taxon>
        <taxon>Spermatophyta</taxon>
        <taxon>Magnoliopsida</taxon>
        <taxon>eudicotyledons</taxon>
        <taxon>Gunneridae</taxon>
        <taxon>Pentapetalae</taxon>
        <taxon>rosids</taxon>
        <taxon>malvids</taxon>
        <taxon>Myrtales</taxon>
        <taxon>Lythraceae</taxon>
        <taxon>Trapa</taxon>
    </lineage>
</organism>
<feature type="transmembrane region" description="Helical" evidence="15">
    <location>
        <begin position="313"/>
        <end position="333"/>
    </location>
</feature>
<keyword evidence="9 15" id="KW-1133">Transmembrane helix</keyword>
<proteinExistence type="inferred from homology"/>